<evidence type="ECO:0000256" key="9">
    <source>
        <dbReference type="ARBA" id="ARBA00023264"/>
    </source>
</evidence>
<evidence type="ECO:0000256" key="2">
    <source>
        <dbReference type="ARBA" id="ARBA00005042"/>
    </source>
</evidence>
<comment type="pathway">
    <text evidence="2 11">Phospholipid metabolism; phosphatidylglycerol biosynthesis; phosphatidylglycerol from CDP-diacylglycerol: step 1/2.</text>
</comment>
<dbReference type="InterPro" id="IPR001736">
    <property type="entry name" value="PLipase_D/transphosphatidylase"/>
</dbReference>
<keyword evidence="5 11" id="KW-0808">Transferase</keyword>
<organism evidence="13 14">
    <name type="scientific">Mya arenaria</name>
    <name type="common">Soft-shell clam</name>
    <dbReference type="NCBI Taxonomy" id="6604"/>
    <lineage>
        <taxon>Eukaryota</taxon>
        <taxon>Metazoa</taxon>
        <taxon>Spiralia</taxon>
        <taxon>Lophotrochozoa</taxon>
        <taxon>Mollusca</taxon>
        <taxon>Bivalvia</taxon>
        <taxon>Autobranchia</taxon>
        <taxon>Heteroconchia</taxon>
        <taxon>Euheterodonta</taxon>
        <taxon>Imparidentia</taxon>
        <taxon>Neoheterodontei</taxon>
        <taxon>Myida</taxon>
        <taxon>Myoidea</taxon>
        <taxon>Myidae</taxon>
        <taxon>Mya</taxon>
    </lineage>
</organism>
<proteinExistence type="inferred from homology"/>
<evidence type="ECO:0000256" key="11">
    <source>
        <dbReference type="RuleBase" id="RU365024"/>
    </source>
</evidence>
<keyword evidence="6" id="KW-0677">Repeat</keyword>
<keyword evidence="14" id="KW-1185">Reference proteome</keyword>
<keyword evidence="4 11" id="KW-0444">Lipid biosynthesis</keyword>
<dbReference type="SUPFAM" id="SSF56024">
    <property type="entry name" value="Phospholipase D/nuclease"/>
    <property type="match status" value="1"/>
</dbReference>
<gene>
    <name evidence="13" type="ORF">MAR_028297</name>
</gene>
<evidence type="ECO:0000313" key="14">
    <source>
        <dbReference type="Proteomes" id="UP001164746"/>
    </source>
</evidence>
<keyword evidence="9 11" id="KW-1208">Phospholipid metabolism</keyword>
<keyword evidence="7 11" id="KW-0443">Lipid metabolism</keyword>
<dbReference type="EMBL" id="CP111013">
    <property type="protein sequence ID" value="WAQ95607.1"/>
    <property type="molecule type" value="Genomic_DNA"/>
</dbReference>
<evidence type="ECO:0000256" key="3">
    <source>
        <dbReference type="ARBA" id="ARBA00010682"/>
    </source>
</evidence>
<evidence type="ECO:0000256" key="8">
    <source>
        <dbReference type="ARBA" id="ARBA00023209"/>
    </source>
</evidence>
<feature type="non-terminal residue" evidence="13">
    <location>
        <position position="1"/>
    </location>
</feature>
<dbReference type="CDD" id="cd09137">
    <property type="entry name" value="PLDc_PGS1_euk_2"/>
    <property type="match status" value="1"/>
</dbReference>
<accession>A0ABY7DD95</accession>
<keyword evidence="11" id="KW-0067">ATP-binding</keyword>
<dbReference type="InterPro" id="IPR016270">
    <property type="entry name" value="PGS1"/>
</dbReference>
<dbReference type="EC" id="2.7.8.5" evidence="11"/>
<evidence type="ECO:0000256" key="1">
    <source>
        <dbReference type="ARBA" id="ARBA00003537"/>
    </source>
</evidence>
<keyword evidence="8 11" id="KW-0594">Phospholipid biosynthesis</keyword>
<evidence type="ECO:0000256" key="4">
    <source>
        <dbReference type="ARBA" id="ARBA00022516"/>
    </source>
</evidence>
<comment type="function">
    <text evidence="1 11">Functions in the biosynthesis of the anionic phospholipids phosphatidylglycerol and cardiolipin.</text>
</comment>
<feature type="domain" description="PLD phosphodiesterase" evidence="12">
    <location>
        <begin position="172"/>
        <end position="198"/>
    </location>
</feature>
<dbReference type="Gene3D" id="3.30.870.10">
    <property type="entry name" value="Endonuclease Chain A"/>
    <property type="match status" value="2"/>
</dbReference>
<dbReference type="Proteomes" id="UP001164746">
    <property type="component" value="Chromosome 2"/>
</dbReference>
<dbReference type="Pfam" id="PF00614">
    <property type="entry name" value="PLDc"/>
    <property type="match status" value="1"/>
</dbReference>
<name>A0ABY7DD95_MYAAR</name>
<dbReference type="PANTHER" id="PTHR12586">
    <property type="entry name" value="CDP-DIACYLGLYCEROL--SERINE O-PHOSPHATIDYLTRANSFERASE"/>
    <property type="match status" value="1"/>
</dbReference>
<comment type="catalytic activity">
    <reaction evidence="10 11">
        <text>a CDP-1,2-diacyl-sn-glycerol + sn-glycerol 3-phosphate = a 1,2-diacyl-sn-glycero-3-phospho-(1'-sn-glycero-3'-phosphate) + CMP + H(+)</text>
        <dbReference type="Rhea" id="RHEA:12593"/>
        <dbReference type="ChEBI" id="CHEBI:15378"/>
        <dbReference type="ChEBI" id="CHEBI:57597"/>
        <dbReference type="ChEBI" id="CHEBI:58332"/>
        <dbReference type="ChEBI" id="CHEBI:60110"/>
        <dbReference type="ChEBI" id="CHEBI:60377"/>
        <dbReference type="EC" id="2.7.8.5"/>
    </reaction>
</comment>
<evidence type="ECO:0000256" key="10">
    <source>
        <dbReference type="ARBA" id="ARBA00048586"/>
    </source>
</evidence>
<dbReference type="PANTHER" id="PTHR12586:SF1">
    <property type="entry name" value="CDP-DIACYLGLYCEROL--GLYCEROL-3-PHOSPHATE 3-PHOSPHATIDYLTRANSFERASE, MITOCHONDRIAL"/>
    <property type="match status" value="1"/>
</dbReference>
<feature type="non-terminal residue" evidence="13">
    <location>
        <position position="447"/>
    </location>
</feature>
<comment type="subcellular location">
    <subcellularLocation>
        <location evidence="11">Mitochondrion</location>
    </subcellularLocation>
</comment>
<evidence type="ECO:0000256" key="7">
    <source>
        <dbReference type="ARBA" id="ARBA00023098"/>
    </source>
</evidence>
<evidence type="ECO:0000313" key="13">
    <source>
        <dbReference type="EMBL" id="WAQ95607.1"/>
    </source>
</evidence>
<protein>
    <recommendedName>
        <fullName evidence="11">CDP-diacylglycerol--glycerol-3-phosphate 3-phosphatidyltransferase</fullName>
        <ecNumber evidence="11">2.7.8.5</ecNumber>
    </recommendedName>
</protein>
<comment type="similarity">
    <text evidence="3 11">Belongs to the CDP-alcohol phosphatidyltransferase class-II family.</text>
</comment>
<keyword evidence="11" id="KW-0496">Mitochondrion</keyword>
<reference evidence="13" key="1">
    <citation type="submission" date="2022-11" db="EMBL/GenBank/DDBJ databases">
        <title>Centuries of genome instability and evolution in soft-shell clam transmissible cancer (bioRxiv).</title>
        <authorList>
            <person name="Hart S.F.M."/>
            <person name="Yonemitsu M.A."/>
            <person name="Giersch R.M."/>
            <person name="Beal B.F."/>
            <person name="Arriagada G."/>
            <person name="Davis B.W."/>
            <person name="Ostrander E.A."/>
            <person name="Goff S.P."/>
            <person name="Metzger M.J."/>
        </authorList>
    </citation>
    <scope>NUCLEOTIDE SEQUENCE</scope>
    <source>
        <strain evidence="13">MELC-2E11</strain>
        <tissue evidence="13">Siphon/mantle</tissue>
    </source>
</reference>
<evidence type="ECO:0000259" key="12">
    <source>
        <dbReference type="PROSITE" id="PS50035"/>
    </source>
</evidence>
<evidence type="ECO:0000256" key="6">
    <source>
        <dbReference type="ARBA" id="ARBA00022737"/>
    </source>
</evidence>
<sequence length="447" mass="51546">LKTFWCRYDQVSMHELTRWERDSYIVYRGVARQAHNQGRGCVHCASKIKQDDVEIGKTERKAHSSLNYKMEKEIMEKFSWIQKQAPSFGISGENVRVIKEPSDFHDTMKVQCIEEACERAVASGNTEFEVHILLDYNRGSRGGDCSSRTMLLPLIENYRDSVQYLPERINEAIGLNHMKIYLTDDDFIISGANLSDSYFTNRQDRYIQFRGCKSMAEYLCDIVKATACFSFHLQDNNDTTYPQHAPHPYEDTDNGHAYKEFARKCVTDVNKYWTLSPDNNGCDNSSSDCDTCLTPLIQMGPFKIHDDEYVTEQLFRKAEADDKIVLASGYFNLTSQYLDTVLNESKAEFEIVTASPEANGWHGATGLSHYVPAVYTQIAHDFYKEVCRTCQQGRITLHEYQRPYWSFHCKGLWYYLPHSTLPVCVSRFGMSSGCGYYKQVITRTVKR</sequence>
<dbReference type="PROSITE" id="PS50035">
    <property type="entry name" value="PLD"/>
    <property type="match status" value="1"/>
</dbReference>
<keyword evidence="11" id="KW-0547">Nucleotide-binding</keyword>
<evidence type="ECO:0000256" key="5">
    <source>
        <dbReference type="ARBA" id="ARBA00022679"/>
    </source>
</evidence>